<evidence type="ECO:0000256" key="3">
    <source>
        <dbReference type="ARBA" id="ARBA00023163"/>
    </source>
</evidence>
<dbReference type="OrthoDB" id="9800966at2"/>
<evidence type="ECO:0000313" key="6">
    <source>
        <dbReference type="Proteomes" id="UP000270219"/>
    </source>
</evidence>
<dbReference type="GO" id="GO:0003677">
    <property type="term" value="F:DNA binding"/>
    <property type="evidence" value="ECO:0007669"/>
    <property type="project" value="UniProtKB-KW"/>
</dbReference>
<dbReference type="PANTHER" id="PTHR33204:SF37">
    <property type="entry name" value="HTH-TYPE TRANSCRIPTIONAL REGULATOR YODB"/>
    <property type="match status" value="1"/>
</dbReference>
<keyword evidence="2" id="KW-0238">DNA-binding</keyword>
<comment type="caution">
    <text evidence="5">The sequence shown here is derived from an EMBL/GenBank/DDBJ whole genome shotgun (WGS) entry which is preliminary data.</text>
</comment>
<gene>
    <name evidence="5" type="ORF">D8M04_15545</name>
</gene>
<keyword evidence="3" id="KW-0804">Transcription</keyword>
<dbReference type="InterPro" id="IPR002577">
    <property type="entry name" value="HTH_HxlR"/>
</dbReference>
<proteinExistence type="predicted"/>
<dbReference type="SUPFAM" id="SSF46785">
    <property type="entry name" value="Winged helix' DNA-binding domain"/>
    <property type="match status" value="1"/>
</dbReference>
<keyword evidence="6" id="KW-1185">Reference proteome</keyword>
<dbReference type="RefSeq" id="WP_121524339.1">
    <property type="nucleotide sequence ID" value="NZ_RCHR01000006.1"/>
</dbReference>
<evidence type="ECO:0000256" key="1">
    <source>
        <dbReference type="ARBA" id="ARBA00023015"/>
    </source>
</evidence>
<reference evidence="5 6" key="1">
    <citation type="submission" date="2018-10" db="EMBL/GenBank/DDBJ databases">
        <title>Oceanobacillus sp. YLB-02 draft genome.</title>
        <authorList>
            <person name="Yu L."/>
        </authorList>
    </citation>
    <scope>NUCLEOTIDE SEQUENCE [LARGE SCALE GENOMIC DNA]</scope>
    <source>
        <strain evidence="5 6">YLB-02</strain>
    </source>
</reference>
<evidence type="ECO:0000313" key="5">
    <source>
        <dbReference type="EMBL" id="RLL42000.1"/>
    </source>
</evidence>
<protein>
    <submittedName>
        <fullName evidence="5">Transcriptional regulator</fullName>
    </submittedName>
</protein>
<dbReference type="AlphaFoldDB" id="A0A498D3G5"/>
<dbReference type="InterPro" id="IPR036388">
    <property type="entry name" value="WH-like_DNA-bd_sf"/>
</dbReference>
<keyword evidence="1" id="KW-0805">Transcription regulation</keyword>
<sequence length="115" mass="12979">MMVCPYIEAAFNVIGKKWNGQLIHYLSLCEDYTAHFSDIKRDLKKITPRALSLKLSELAEEGLAEKIIDSSTSPVGISYQLTEKGIALASSLKPIQEWAQHYINIQEEKEGKSHE</sequence>
<dbReference type="EMBL" id="RCHR01000006">
    <property type="protein sequence ID" value="RLL42000.1"/>
    <property type="molecule type" value="Genomic_DNA"/>
</dbReference>
<feature type="domain" description="HTH hxlR-type" evidence="4">
    <location>
        <begin position="4"/>
        <end position="107"/>
    </location>
</feature>
<evidence type="ECO:0000259" key="4">
    <source>
        <dbReference type="PROSITE" id="PS51118"/>
    </source>
</evidence>
<evidence type="ECO:0000256" key="2">
    <source>
        <dbReference type="ARBA" id="ARBA00023125"/>
    </source>
</evidence>
<accession>A0A498D3G5</accession>
<dbReference type="Proteomes" id="UP000270219">
    <property type="component" value="Unassembled WGS sequence"/>
</dbReference>
<organism evidence="5 6">
    <name type="scientific">Oceanobacillus piezotolerans</name>
    <dbReference type="NCBI Taxonomy" id="2448030"/>
    <lineage>
        <taxon>Bacteria</taxon>
        <taxon>Bacillati</taxon>
        <taxon>Bacillota</taxon>
        <taxon>Bacilli</taxon>
        <taxon>Bacillales</taxon>
        <taxon>Bacillaceae</taxon>
        <taxon>Oceanobacillus</taxon>
    </lineage>
</organism>
<dbReference type="PROSITE" id="PS51118">
    <property type="entry name" value="HTH_HXLR"/>
    <property type="match status" value="1"/>
</dbReference>
<dbReference type="PANTHER" id="PTHR33204">
    <property type="entry name" value="TRANSCRIPTIONAL REGULATOR, MARR FAMILY"/>
    <property type="match status" value="1"/>
</dbReference>
<dbReference type="Pfam" id="PF01638">
    <property type="entry name" value="HxlR"/>
    <property type="match status" value="1"/>
</dbReference>
<name>A0A498D3G5_9BACI</name>
<dbReference type="Gene3D" id="1.10.10.10">
    <property type="entry name" value="Winged helix-like DNA-binding domain superfamily/Winged helix DNA-binding domain"/>
    <property type="match status" value="1"/>
</dbReference>
<dbReference type="InterPro" id="IPR036390">
    <property type="entry name" value="WH_DNA-bd_sf"/>
</dbReference>